<gene>
    <name evidence="9" type="ORF">KL86CLO1_12642</name>
</gene>
<sequence>MMPSSKTGCAENKARKGRKPMGKTYVRVDDRLIHGQIVTAWCVTLNVKEIIAIDDALASNPMMQSIMTMGVPGQYNPKIVTIAQAKELMKSPIDGTRLVITRFCRNLAELREEIKGAEHVNIGNCSKQPDAKYGVRGIGISQVLSFTQADYDALEAAASDGGKVICQALPQDKERTWADLKAHF</sequence>
<evidence type="ECO:0000256" key="2">
    <source>
        <dbReference type="ARBA" id="ARBA00022448"/>
    </source>
</evidence>
<dbReference type="AlphaFoldDB" id="A0A212KCL6"/>
<keyword evidence="4" id="KW-0762">Sugar transport</keyword>
<protein>
    <submittedName>
        <fullName evidence="9">PTS system sorbose subfamily IIB component</fullName>
    </submittedName>
</protein>
<dbReference type="GO" id="GO:0005737">
    <property type="term" value="C:cytoplasm"/>
    <property type="evidence" value="ECO:0007669"/>
    <property type="project" value="UniProtKB-SubCell"/>
</dbReference>
<evidence type="ECO:0000259" key="8">
    <source>
        <dbReference type="PROSITE" id="PS51101"/>
    </source>
</evidence>
<keyword evidence="5" id="KW-0808">Transferase</keyword>
<reference evidence="9" key="1">
    <citation type="submission" date="2016-04" db="EMBL/GenBank/DDBJ databases">
        <authorList>
            <person name="Evans L.H."/>
            <person name="Alamgir A."/>
            <person name="Owens N."/>
            <person name="Weber N.D."/>
            <person name="Virtaneva K."/>
            <person name="Barbian K."/>
            <person name="Babar A."/>
            <person name="Rosenke K."/>
        </authorList>
    </citation>
    <scope>NUCLEOTIDE SEQUENCE</scope>
    <source>
        <strain evidence="9">86</strain>
    </source>
</reference>
<keyword evidence="6" id="KW-0598">Phosphotransferase system</keyword>
<dbReference type="InterPro" id="IPR004720">
    <property type="entry name" value="PTS_IIB_sorbose-sp"/>
</dbReference>
<organism evidence="9">
    <name type="scientific">uncultured Eubacteriales bacterium</name>
    <dbReference type="NCBI Taxonomy" id="172733"/>
    <lineage>
        <taxon>Bacteria</taxon>
        <taxon>Bacillati</taxon>
        <taxon>Bacillota</taxon>
        <taxon>Clostridia</taxon>
        <taxon>Eubacteriales</taxon>
        <taxon>environmental samples</taxon>
    </lineage>
</organism>
<evidence type="ECO:0000256" key="6">
    <source>
        <dbReference type="ARBA" id="ARBA00022683"/>
    </source>
</evidence>
<dbReference type="EMBL" id="FLUN01000001">
    <property type="protein sequence ID" value="SBW09377.1"/>
    <property type="molecule type" value="Genomic_DNA"/>
</dbReference>
<dbReference type="Gene3D" id="3.40.35.10">
    <property type="entry name" value="Phosphotransferase system, sorbose subfamily IIB component"/>
    <property type="match status" value="1"/>
</dbReference>
<accession>A0A212KCL6</accession>
<dbReference type="Pfam" id="PF03830">
    <property type="entry name" value="PTSIIB_sorb"/>
    <property type="match status" value="1"/>
</dbReference>
<comment type="subcellular location">
    <subcellularLocation>
        <location evidence="1">Cytoplasm</location>
    </subcellularLocation>
</comment>
<dbReference type="GO" id="GO:0016301">
    <property type="term" value="F:kinase activity"/>
    <property type="evidence" value="ECO:0007669"/>
    <property type="project" value="UniProtKB-KW"/>
</dbReference>
<dbReference type="PROSITE" id="PS51101">
    <property type="entry name" value="PTS_EIIB_TYPE_4"/>
    <property type="match status" value="1"/>
</dbReference>
<dbReference type="GO" id="GO:0008982">
    <property type="term" value="F:protein-N(PI)-phosphohistidine-sugar phosphotransferase activity"/>
    <property type="evidence" value="ECO:0007669"/>
    <property type="project" value="InterPro"/>
</dbReference>
<evidence type="ECO:0000256" key="5">
    <source>
        <dbReference type="ARBA" id="ARBA00022679"/>
    </source>
</evidence>
<evidence type="ECO:0000256" key="4">
    <source>
        <dbReference type="ARBA" id="ARBA00022597"/>
    </source>
</evidence>
<keyword evidence="2" id="KW-0813">Transport</keyword>
<dbReference type="GO" id="GO:0009401">
    <property type="term" value="P:phosphoenolpyruvate-dependent sugar phosphotransferase system"/>
    <property type="evidence" value="ECO:0007669"/>
    <property type="project" value="UniProtKB-KW"/>
</dbReference>
<proteinExistence type="predicted"/>
<evidence type="ECO:0000256" key="3">
    <source>
        <dbReference type="ARBA" id="ARBA00022490"/>
    </source>
</evidence>
<evidence type="ECO:0000313" key="9">
    <source>
        <dbReference type="EMBL" id="SBW09377.1"/>
    </source>
</evidence>
<dbReference type="SUPFAM" id="SSF52728">
    <property type="entry name" value="PTS IIb component"/>
    <property type="match status" value="1"/>
</dbReference>
<feature type="domain" description="PTS EIIB type-4" evidence="8">
    <location>
        <begin position="19"/>
        <end position="184"/>
    </location>
</feature>
<evidence type="ECO:0000256" key="1">
    <source>
        <dbReference type="ARBA" id="ARBA00004496"/>
    </source>
</evidence>
<name>A0A212KCL6_9FIRM</name>
<dbReference type="InterPro" id="IPR036667">
    <property type="entry name" value="PTS_IIB_sorbose-sp_sf"/>
</dbReference>
<keyword evidence="3" id="KW-0963">Cytoplasm</keyword>
<keyword evidence="7" id="KW-0418">Kinase</keyword>
<evidence type="ECO:0000256" key="7">
    <source>
        <dbReference type="ARBA" id="ARBA00022777"/>
    </source>
</evidence>